<name>A0A812T0L3_9DINO</name>
<dbReference type="PRINTS" id="PR00724">
    <property type="entry name" value="CRBOXYPTASEC"/>
</dbReference>
<evidence type="ECO:0000256" key="6">
    <source>
        <dbReference type="ARBA" id="ARBA00023180"/>
    </source>
</evidence>
<dbReference type="InterPro" id="IPR018202">
    <property type="entry name" value="Ser_caboxypep_ser_AS"/>
</dbReference>
<dbReference type="EMBL" id="CAJNDS010002511">
    <property type="protein sequence ID" value="CAE7504699.1"/>
    <property type="molecule type" value="Genomic_DNA"/>
</dbReference>
<dbReference type="PROSITE" id="PS00131">
    <property type="entry name" value="CARBOXYPEPT_SER_SER"/>
    <property type="match status" value="1"/>
</dbReference>
<evidence type="ECO:0000313" key="9">
    <source>
        <dbReference type="Proteomes" id="UP000604046"/>
    </source>
</evidence>
<dbReference type="InterPro" id="IPR033124">
    <property type="entry name" value="Ser_caboxypep_his_AS"/>
</dbReference>
<proteinExistence type="inferred from homology"/>
<sequence length="365" mass="40453">MAGDDGHVKGNFFELGPVALTAKPSLVRRPANETWASYVPVLFVDSPLGTGWSWANPGSFAVSQVQVAEDLVFFLQQVAGRLPVVHRRLVLAGESYGGHFVPALGQMLLTSKCPFQLEAIAVGDGLTDPATQVLTKPGEAFAFGLLDEAQLAKAQELATAAHDAAQAKLWGKAVDLRQAMEDFVKNVSAINPYDVRTTEQYDWMELRMHEFFDMNETKDLLHIPRGRRFGTTSAEVKLNLREDIMQSQKPAVEDLLKAGIRVLLYQGQFDWKDGVVSNAAWIRSLNWTGTASFLQANRTIWRRAADGQIAGYWRGFQNLEQVVVLGAGHLVPMNQPLSAVDMLLRFLHYPRPGPRKVQDTEAIQI</sequence>
<dbReference type="GO" id="GO:0004185">
    <property type="term" value="F:serine-type carboxypeptidase activity"/>
    <property type="evidence" value="ECO:0007669"/>
    <property type="project" value="UniProtKB-UniRule"/>
</dbReference>
<keyword evidence="3 7" id="KW-0645">Protease</keyword>
<protein>
    <recommendedName>
        <fullName evidence="7">Carboxypeptidase</fullName>
        <ecNumber evidence="7">3.4.16.-</ecNumber>
    </recommendedName>
</protein>
<comment type="similarity">
    <text evidence="1 7">Belongs to the peptidase S10 family.</text>
</comment>
<dbReference type="AlphaFoldDB" id="A0A812T0L3"/>
<evidence type="ECO:0000256" key="5">
    <source>
        <dbReference type="ARBA" id="ARBA00022801"/>
    </source>
</evidence>
<dbReference type="PANTHER" id="PTHR11802:SF3">
    <property type="entry name" value="RETINOID-INDUCIBLE SERINE CARBOXYPEPTIDASE"/>
    <property type="match status" value="1"/>
</dbReference>
<evidence type="ECO:0000256" key="7">
    <source>
        <dbReference type="RuleBase" id="RU361156"/>
    </source>
</evidence>
<keyword evidence="9" id="KW-1185">Reference proteome</keyword>
<dbReference type="Pfam" id="PF00450">
    <property type="entry name" value="Peptidase_S10"/>
    <property type="match status" value="1"/>
</dbReference>
<dbReference type="EC" id="3.4.16.-" evidence="7"/>
<keyword evidence="6" id="KW-0325">Glycoprotein</keyword>
<keyword evidence="2 7" id="KW-0121">Carboxypeptidase</keyword>
<reference evidence="8" key="1">
    <citation type="submission" date="2021-02" db="EMBL/GenBank/DDBJ databases">
        <authorList>
            <person name="Dougan E. K."/>
            <person name="Rhodes N."/>
            <person name="Thang M."/>
            <person name="Chan C."/>
        </authorList>
    </citation>
    <scope>NUCLEOTIDE SEQUENCE</scope>
</reference>
<dbReference type="SUPFAM" id="SSF53474">
    <property type="entry name" value="alpha/beta-Hydrolases"/>
    <property type="match status" value="1"/>
</dbReference>
<dbReference type="InterPro" id="IPR001563">
    <property type="entry name" value="Peptidase_S10"/>
</dbReference>
<evidence type="ECO:0000256" key="3">
    <source>
        <dbReference type="ARBA" id="ARBA00022670"/>
    </source>
</evidence>
<dbReference type="PROSITE" id="PS00560">
    <property type="entry name" value="CARBOXYPEPT_SER_HIS"/>
    <property type="match status" value="1"/>
</dbReference>
<evidence type="ECO:0000313" key="8">
    <source>
        <dbReference type="EMBL" id="CAE7504699.1"/>
    </source>
</evidence>
<evidence type="ECO:0000256" key="2">
    <source>
        <dbReference type="ARBA" id="ARBA00022645"/>
    </source>
</evidence>
<evidence type="ECO:0000256" key="4">
    <source>
        <dbReference type="ARBA" id="ARBA00022729"/>
    </source>
</evidence>
<accession>A0A812T0L3</accession>
<keyword evidence="5 7" id="KW-0378">Hydrolase</keyword>
<keyword evidence="4" id="KW-0732">Signal</keyword>
<dbReference type="PANTHER" id="PTHR11802">
    <property type="entry name" value="SERINE PROTEASE FAMILY S10 SERINE CARBOXYPEPTIDASE"/>
    <property type="match status" value="1"/>
</dbReference>
<dbReference type="GO" id="GO:0006508">
    <property type="term" value="P:proteolysis"/>
    <property type="evidence" value="ECO:0007669"/>
    <property type="project" value="UniProtKB-KW"/>
</dbReference>
<evidence type="ECO:0000256" key="1">
    <source>
        <dbReference type="ARBA" id="ARBA00009431"/>
    </source>
</evidence>
<organism evidence="8 9">
    <name type="scientific">Symbiodinium natans</name>
    <dbReference type="NCBI Taxonomy" id="878477"/>
    <lineage>
        <taxon>Eukaryota</taxon>
        <taxon>Sar</taxon>
        <taxon>Alveolata</taxon>
        <taxon>Dinophyceae</taxon>
        <taxon>Suessiales</taxon>
        <taxon>Symbiodiniaceae</taxon>
        <taxon>Symbiodinium</taxon>
    </lineage>
</organism>
<dbReference type="OrthoDB" id="443318at2759"/>
<dbReference type="Proteomes" id="UP000604046">
    <property type="component" value="Unassembled WGS sequence"/>
</dbReference>
<dbReference type="InterPro" id="IPR029058">
    <property type="entry name" value="AB_hydrolase_fold"/>
</dbReference>
<dbReference type="Gene3D" id="3.40.50.1820">
    <property type="entry name" value="alpha/beta hydrolase"/>
    <property type="match status" value="1"/>
</dbReference>
<gene>
    <name evidence="8" type="primary">SCPL50</name>
    <name evidence="8" type="ORF">SNAT2548_LOCUS28267</name>
</gene>
<comment type="caution">
    <text evidence="8">The sequence shown here is derived from an EMBL/GenBank/DDBJ whole genome shotgun (WGS) entry which is preliminary data.</text>
</comment>